<accession>A0ABD0NL20</accession>
<organism evidence="2 3">
    <name type="scientific">Cirrhinus mrigala</name>
    <name type="common">Mrigala</name>
    <dbReference type="NCBI Taxonomy" id="683832"/>
    <lineage>
        <taxon>Eukaryota</taxon>
        <taxon>Metazoa</taxon>
        <taxon>Chordata</taxon>
        <taxon>Craniata</taxon>
        <taxon>Vertebrata</taxon>
        <taxon>Euteleostomi</taxon>
        <taxon>Actinopterygii</taxon>
        <taxon>Neopterygii</taxon>
        <taxon>Teleostei</taxon>
        <taxon>Ostariophysi</taxon>
        <taxon>Cypriniformes</taxon>
        <taxon>Cyprinidae</taxon>
        <taxon>Labeoninae</taxon>
        <taxon>Labeonini</taxon>
        <taxon>Cirrhinus</taxon>
    </lineage>
</organism>
<gene>
    <name evidence="2" type="ORF">M9458_041486</name>
</gene>
<feature type="non-terminal residue" evidence="2">
    <location>
        <position position="61"/>
    </location>
</feature>
<name>A0ABD0NL20_CIRMR</name>
<keyword evidence="3" id="KW-1185">Reference proteome</keyword>
<reference evidence="2 3" key="1">
    <citation type="submission" date="2024-05" db="EMBL/GenBank/DDBJ databases">
        <title>Genome sequencing and assembly of Indian major carp, Cirrhinus mrigala (Hamilton, 1822).</title>
        <authorList>
            <person name="Mohindra V."/>
            <person name="Chowdhury L.M."/>
            <person name="Lal K."/>
            <person name="Jena J.K."/>
        </authorList>
    </citation>
    <scope>NUCLEOTIDE SEQUENCE [LARGE SCALE GENOMIC DNA]</scope>
    <source>
        <strain evidence="2">CM1030</strain>
        <tissue evidence="2">Blood</tissue>
    </source>
</reference>
<dbReference type="AlphaFoldDB" id="A0ABD0NL20"/>
<keyword evidence="1" id="KW-0175">Coiled coil</keyword>
<sequence>ECELDNAMQVSTVDSLKAEEIELQKEKNELDQAQRRLDKEMELLNRHTAERTQMDMLKNTK</sequence>
<proteinExistence type="predicted"/>
<feature type="non-terminal residue" evidence="2">
    <location>
        <position position="1"/>
    </location>
</feature>
<dbReference type="EMBL" id="JAMKFB020000021">
    <property type="protein sequence ID" value="KAL0162090.1"/>
    <property type="molecule type" value="Genomic_DNA"/>
</dbReference>
<evidence type="ECO:0000256" key="1">
    <source>
        <dbReference type="SAM" id="Coils"/>
    </source>
</evidence>
<dbReference type="Proteomes" id="UP001529510">
    <property type="component" value="Unassembled WGS sequence"/>
</dbReference>
<comment type="caution">
    <text evidence="2">The sequence shown here is derived from an EMBL/GenBank/DDBJ whole genome shotgun (WGS) entry which is preliminary data.</text>
</comment>
<evidence type="ECO:0000313" key="3">
    <source>
        <dbReference type="Proteomes" id="UP001529510"/>
    </source>
</evidence>
<feature type="coiled-coil region" evidence="1">
    <location>
        <begin position="13"/>
        <end position="50"/>
    </location>
</feature>
<protein>
    <submittedName>
        <fullName evidence="2">Uncharacterized protein</fullName>
    </submittedName>
</protein>
<evidence type="ECO:0000313" key="2">
    <source>
        <dbReference type="EMBL" id="KAL0162090.1"/>
    </source>
</evidence>